<dbReference type="GO" id="GO:0051082">
    <property type="term" value="F:unfolded protein binding"/>
    <property type="evidence" value="ECO:0007669"/>
    <property type="project" value="TreeGrafter"/>
</dbReference>
<dbReference type="PANTHER" id="PTHR12356">
    <property type="entry name" value="NUCLEAR MOVEMENT PROTEIN NUDC"/>
    <property type="match status" value="1"/>
</dbReference>
<dbReference type="STRING" id="58919.A0A316Z750"/>
<evidence type="ECO:0000256" key="5">
    <source>
        <dbReference type="SAM" id="MobiDB-lite"/>
    </source>
</evidence>
<evidence type="ECO:0000256" key="3">
    <source>
        <dbReference type="ARBA" id="ARBA00059400"/>
    </source>
</evidence>
<name>A0A316Z750_9BASI</name>
<dbReference type="GO" id="GO:0006457">
    <property type="term" value="P:protein folding"/>
    <property type="evidence" value="ECO:0007669"/>
    <property type="project" value="TreeGrafter"/>
</dbReference>
<feature type="region of interest" description="Disordered" evidence="5">
    <location>
        <begin position="1"/>
        <end position="23"/>
    </location>
</feature>
<keyword evidence="2" id="KW-0963">Cytoplasm</keyword>
<gene>
    <name evidence="7" type="ORF">FA09DRAFT_330892</name>
</gene>
<dbReference type="GO" id="GO:0005737">
    <property type="term" value="C:cytoplasm"/>
    <property type="evidence" value="ECO:0007669"/>
    <property type="project" value="UniProtKB-SubCell"/>
</dbReference>
<proteinExistence type="predicted"/>
<evidence type="ECO:0000313" key="7">
    <source>
        <dbReference type="EMBL" id="PWN96798.1"/>
    </source>
</evidence>
<accession>A0A316Z750</accession>
<reference evidence="7 8" key="1">
    <citation type="journal article" date="2018" name="Mol. Biol. Evol.">
        <title>Broad Genomic Sampling Reveals a Smut Pathogenic Ancestry of the Fungal Clade Ustilaginomycotina.</title>
        <authorList>
            <person name="Kijpornyongpan T."/>
            <person name="Mondo S.J."/>
            <person name="Barry K."/>
            <person name="Sandor L."/>
            <person name="Lee J."/>
            <person name="Lipzen A."/>
            <person name="Pangilinan J."/>
            <person name="LaButti K."/>
            <person name="Hainaut M."/>
            <person name="Henrissat B."/>
            <person name="Grigoriev I.V."/>
            <person name="Spatafora J.W."/>
            <person name="Aime M.C."/>
        </authorList>
    </citation>
    <scope>NUCLEOTIDE SEQUENCE [LARGE SCALE GENOMIC DNA]</scope>
    <source>
        <strain evidence="7 8">MCA 4186</strain>
    </source>
</reference>
<dbReference type="SUPFAM" id="SSF49764">
    <property type="entry name" value="HSP20-like chaperones"/>
    <property type="match status" value="1"/>
</dbReference>
<evidence type="ECO:0000256" key="2">
    <source>
        <dbReference type="ARBA" id="ARBA00022490"/>
    </source>
</evidence>
<dbReference type="InterPro" id="IPR007052">
    <property type="entry name" value="CS_dom"/>
</dbReference>
<dbReference type="Gene3D" id="2.60.40.790">
    <property type="match status" value="1"/>
</dbReference>
<dbReference type="InterPro" id="IPR008978">
    <property type="entry name" value="HSP20-like_chaperone"/>
</dbReference>
<dbReference type="PROSITE" id="PS51203">
    <property type="entry name" value="CS"/>
    <property type="match status" value="1"/>
</dbReference>
<comment type="function">
    <text evidence="3">Required for nuclear movement. May interact between microtubules and nuclei and/or may be involved in the generation of force used to move nuclei during interphase.</text>
</comment>
<feature type="domain" description="CS" evidence="6">
    <location>
        <begin position="35"/>
        <end position="124"/>
    </location>
</feature>
<sequence length="199" mass="22042">MASAPKLTPAEYDALSPAERSTHDAAAAAQQAAEQGALPYAWTQALDHVALSLPVPAGTRARDLAVRLQRRKISIGLRGAPPLIEGELFKEIREDESTWSVEDNKLVEVHLEKSAQDQWWPHVVTSAPKIDTTKLVPENSKLSDLDGETRAMVEKMMFDNRQKAMGKPTSDQMKQNEALEKFKQQHPEMDLSNASVNFG</sequence>
<evidence type="ECO:0000256" key="4">
    <source>
        <dbReference type="ARBA" id="ARBA00068398"/>
    </source>
</evidence>
<dbReference type="InterPro" id="IPR037898">
    <property type="entry name" value="NudC_fam"/>
</dbReference>
<dbReference type="Proteomes" id="UP000245946">
    <property type="component" value="Unassembled WGS sequence"/>
</dbReference>
<organism evidence="7 8">
    <name type="scientific">Tilletiopsis washingtonensis</name>
    <dbReference type="NCBI Taxonomy" id="58919"/>
    <lineage>
        <taxon>Eukaryota</taxon>
        <taxon>Fungi</taxon>
        <taxon>Dikarya</taxon>
        <taxon>Basidiomycota</taxon>
        <taxon>Ustilaginomycotina</taxon>
        <taxon>Exobasidiomycetes</taxon>
        <taxon>Entylomatales</taxon>
        <taxon>Entylomatales incertae sedis</taxon>
        <taxon>Tilletiopsis</taxon>
    </lineage>
</organism>
<dbReference type="OrthoDB" id="416217at2759"/>
<evidence type="ECO:0000313" key="8">
    <source>
        <dbReference type="Proteomes" id="UP000245946"/>
    </source>
</evidence>
<dbReference type="FunFam" id="2.60.40.790:FF:000001">
    <property type="entry name" value="Nuclear migration protein nudC"/>
    <property type="match status" value="1"/>
</dbReference>
<protein>
    <recommendedName>
        <fullName evidence="4">Nuclear movement protein nudC</fullName>
    </recommendedName>
</protein>
<dbReference type="AlphaFoldDB" id="A0A316Z750"/>
<comment type="subcellular location">
    <subcellularLocation>
        <location evidence="1">Cytoplasm</location>
    </subcellularLocation>
</comment>
<dbReference type="GeneID" id="37270329"/>
<evidence type="ECO:0000256" key="1">
    <source>
        <dbReference type="ARBA" id="ARBA00004496"/>
    </source>
</evidence>
<dbReference type="EMBL" id="KZ819297">
    <property type="protein sequence ID" value="PWN96798.1"/>
    <property type="molecule type" value="Genomic_DNA"/>
</dbReference>
<dbReference type="PANTHER" id="PTHR12356:SF3">
    <property type="entry name" value="NUCLEAR MIGRATION PROTEIN NUDC"/>
    <property type="match status" value="1"/>
</dbReference>
<feature type="non-terminal residue" evidence="7">
    <location>
        <position position="1"/>
    </location>
</feature>
<evidence type="ECO:0000259" key="6">
    <source>
        <dbReference type="PROSITE" id="PS51203"/>
    </source>
</evidence>
<keyword evidence="8" id="KW-1185">Reference proteome</keyword>
<dbReference type="Pfam" id="PF04969">
    <property type="entry name" value="CS"/>
    <property type="match status" value="1"/>
</dbReference>
<dbReference type="RefSeq" id="XP_025597077.1">
    <property type="nucleotide sequence ID" value="XM_025742785.1"/>
</dbReference>
<dbReference type="CDD" id="cd06467">
    <property type="entry name" value="p23_NUDC_like"/>
    <property type="match status" value="1"/>
</dbReference>